<organism evidence="1">
    <name type="scientific">hydrothermal vent metagenome</name>
    <dbReference type="NCBI Taxonomy" id="652676"/>
    <lineage>
        <taxon>unclassified sequences</taxon>
        <taxon>metagenomes</taxon>
        <taxon>ecological metagenomes</taxon>
    </lineage>
</organism>
<reference evidence="1" key="1">
    <citation type="submission" date="2018-06" db="EMBL/GenBank/DDBJ databases">
        <authorList>
            <person name="Zhirakovskaya E."/>
        </authorList>
    </citation>
    <scope>NUCLEOTIDE SEQUENCE</scope>
</reference>
<protein>
    <recommendedName>
        <fullName evidence="2">Nucleoside 2-deoxyribosyltransferase</fullName>
    </recommendedName>
</protein>
<proteinExistence type="predicted"/>
<dbReference type="AlphaFoldDB" id="A0A3B0ZTC8"/>
<evidence type="ECO:0000313" key="1">
    <source>
        <dbReference type="EMBL" id="VAW84674.1"/>
    </source>
</evidence>
<accession>A0A3B0ZTC8</accession>
<dbReference type="EMBL" id="UOFQ01000005">
    <property type="protein sequence ID" value="VAW84674.1"/>
    <property type="molecule type" value="Genomic_DNA"/>
</dbReference>
<gene>
    <name evidence="1" type="ORF">MNBD_GAMMA17-2131</name>
</gene>
<evidence type="ECO:0008006" key="2">
    <source>
        <dbReference type="Google" id="ProtNLM"/>
    </source>
</evidence>
<sequence>MAINTQSMIPCYVSGKGMHATDATWRFKTTVMALLQSSGLGYDTRHHYYRKQFPAMPVDEFSRMVCDPIEYYDKDWPDWQRAHKNSFENEDLLITAFFLERDRAFQAEAQVAIFGFDEAGFGSGVNAMRFIHAGKPVLGFYNPARCHEGYNIHNVMQLALDYPEWVTLCCYHDVEEIGTHVVEWLGERLGQ</sequence>
<name>A0A3B0ZTC8_9ZZZZ</name>